<evidence type="ECO:0000256" key="6">
    <source>
        <dbReference type="SAM" id="SignalP"/>
    </source>
</evidence>
<dbReference type="GO" id="GO:0004252">
    <property type="term" value="F:serine-type endopeptidase activity"/>
    <property type="evidence" value="ECO:0007669"/>
    <property type="project" value="InterPro"/>
</dbReference>
<evidence type="ECO:0000256" key="3">
    <source>
        <dbReference type="ARBA" id="ARBA00022801"/>
    </source>
</evidence>
<evidence type="ECO:0000256" key="4">
    <source>
        <dbReference type="ARBA" id="ARBA00022825"/>
    </source>
</evidence>
<dbReference type="InterPro" id="IPR009003">
    <property type="entry name" value="Peptidase_S1_PA"/>
</dbReference>
<evidence type="ECO:0000256" key="2">
    <source>
        <dbReference type="ARBA" id="ARBA00022670"/>
    </source>
</evidence>
<name>A0A8K0CEJ2_IGNLU</name>
<sequence length="253" mass="27596">MKRCCILIVFVAINSLLVKAVPLEVSERIIGGIDAPEGAYPYQISIRYAFSHSCGGSIIHPEWVLTAASCVYGIPESLLTIVAGSNSLSNGGIHYPVIATYAHERYDNKTQDNDIAVLRVKHINFNERVGAITLDYLNVPENRMVTVSGWGYTNPSHPFFPDKLQHIGVLTIGNEMCSQKLNKPVQSTQLCTFTRAGEGTCTGDAGGPLVDILSGKLIGIARAIHFPCGKGLPDVHSRVSSYYSWVRDRCNCI</sequence>
<dbReference type="PROSITE" id="PS50240">
    <property type="entry name" value="TRYPSIN_DOM"/>
    <property type="match status" value="1"/>
</dbReference>
<keyword evidence="4" id="KW-0720">Serine protease</keyword>
<dbReference type="AlphaFoldDB" id="A0A8K0CEJ2"/>
<dbReference type="SMART" id="SM00020">
    <property type="entry name" value="Tryp_SPc"/>
    <property type="match status" value="1"/>
</dbReference>
<evidence type="ECO:0000313" key="8">
    <source>
        <dbReference type="EMBL" id="KAF2885920.1"/>
    </source>
</evidence>
<keyword evidence="6" id="KW-0732">Signal</keyword>
<proteinExistence type="inferred from homology"/>
<feature type="chain" id="PRO_5035433137" description="Peptidase S1 domain-containing protein" evidence="6">
    <location>
        <begin position="21"/>
        <end position="253"/>
    </location>
</feature>
<dbReference type="SUPFAM" id="SSF50494">
    <property type="entry name" value="Trypsin-like serine proteases"/>
    <property type="match status" value="1"/>
</dbReference>
<dbReference type="PANTHER" id="PTHR24276">
    <property type="entry name" value="POLYSERASE-RELATED"/>
    <property type="match status" value="1"/>
</dbReference>
<dbReference type="OrthoDB" id="60866at2759"/>
<accession>A0A8K0CEJ2</accession>
<keyword evidence="3" id="KW-0378">Hydrolase</keyword>
<keyword evidence="2" id="KW-0645">Protease</keyword>
<feature type="signal peptide" evidence="6">
    <location>
        <begin position="1"/>
        <end position="20"/>
    </location>
</feature>
<dbReference type="PRINTS" id="PR00722">
    <property type="entry name" value="CHYMOTRYPSIN"/>
</dbReference>
<comment type="caution">
    <text evidence="8">The sequence shown here is derived from an EMBL/GenBank/DDBJ whole genome shotgun (WGS) entry which is preliminary data.</text>
</comment>
<dbReference type="FunFam" id="2.40.10.10:FF:000073">
    <property type="entry name" value="Trypsin alpha"/>
    <property type="match status" value="1"/>
</dbReference>
<dbReference type="EMBL" id="VTPC01089170">
    <property type="protein sequence ID" value="KAF2885920.1"/>
    <property type="molecule type" value="Genomic_DNA"/>
</dbReference>
<comment type="similarity">
    <text evidence="1">Belongs to the peptidase S1 family.</text>
</comment>
<dbReference type="PANTHER" id="PTHR24276:SF98">
    <property type="entry name" value="FI18310P1-RELATED"/>
    <property type="match status" value="1"/>
</dbReference>
<protein>
    <recommendedName>
        <fullName evidence="7">Peptidase S1 domain-containing protein</fullName>
    </recommendedName>
</protein>
<evidence type="ECO:0000313" key="9">
    <source>
        <dbReference type="Proteomes" id="UP000801492"/>
    </source>
</evidence>
<organism evidence="8 9">
    <name type="scientific">Ignelater luminosus</name>
    <name type="common">Cucubano</name>
    <name type="synonym">Pyrophorus luminosus</name>
    <dbReference type="NCBI Taxonomy" id="2038154"/>
    <lineage>
        <taxon>Eukaryota</taxon>
        <taxon>Metazoa</taxon>
        <taxon>Ecdysozoa</taxon>
        <taxon>Arthropoda</taxon>
        <taxon>Hexapoda</taxon>
        <taxon>Insecta</taxon>
        <taxon>Pterygota</taxon>
        <taxon>Neoptera</taxon>
        <taxon>Endopterygota</taxon>
        <taxon>Coleoptera</taxon>
        <taxon>Polyphaga</taxon>
        <taxon>Elateriformia</taxon>
        <taxon>Elateroidea</taxon>
        <taxon>Elateridae</taxon>
        <taxon>Agrypninae</taxon>
        <taxon>Pyrophorini</taxon>
        <taxon>Ignelater</taxon>
    </lineage>
</organism>
<dbReference type="Proteomes" id="UP000801492">
    <property type="component" value="Unassembled WGS sequence"/>
</dbReference>
<feature type="domain" description="Peptidase S1" evidence="7">
    <location>
        <begin position="29"/>
        <end position="251"/>
    </location>
</feature>
<dbReference type="Gene3D" id="2.40.10.10">
    <property type="entry name" value="Trypsin-like serine proteases"/>
    <property type="match status" value="2"/>
</dbReference>
<gene>
    <name evidence="8" type="ORF">ILUMI_20252</name>
</gene>
<reference evidence="8" key="1">
    <citation type="submission" date="2019-08" db="EMBL/GenBank/DDBJ databases">
        <title>The genome of the North American firefly Photinus pyralis.</title>
        <authorList>
            <consortium name="Photinus pyralis genome working group"/>
            <person name="Fallon T.R."/>
            <person name="Sander Lower S.E."/>
            <person name="Weng J.-K."/>
        </authorList>
    </citation>
    <scope>NUCLEOTIDE SEQUENCE</scope>
    <source>
        <strain evidence="8">TRF0915ILg1</strain>
        <tissue evidence="8">Whole body</tissue>
    </source>
</reference>
<evidence type="ECO:0000259" key="7">
    <source>
        <dbReference type="PROSITE" id="PS50240"/>
    </source>
</evidence>
<dbReference type="InterPro" id="IPR001254">
    <property type="entry name" value="Trypsin_dom"/>
</dbReference>
<evidence type="ECO:0000256" key="1">
    <source>
        <dbReference type="ARBA" id="ARBA00007664"/>
    </source>
</evidence>
<dbReference type="InterPro" id="IPR043504">
    <property type="entry name" value="Peptidase_S1_PA_chymotrypsin"/>
</dbReference>
<dbReference type="GO" id="GO:0006508">
    <property type="term" value="P:proteolysis"/>
    <property type="evidence" value="ECO:0007669"/>
    <property type="project" value="UniProtKB-KW"/>
</dbReference>
<dbReference type="CDD" id="cd00190">
    <property type="entry name" value="Tryp_SPc"/>
    <property type="match status" value="1"/>
</dbReference>
<dbReference type="InterPro" id="IPR050430">
    <property type="entry name" value="Peptidase_S1"/>
</dbReference>
<dbReference type="Pfam" id="PF00089">
    <property type="entry name" value="Trypsin"/>
    <property type="match status" value="1"/>
</dbReference>
<dbReference type="InterPro" id="IPR001314">
    <property type="entry name" value="Peptidase_S1A"/>
</dbReference>
<keyword evidence="5" id="KW-1015">Disulfide bond</keyword>
<evidence type="ECO:0000256" key="5">
    <source>
        <dbReference type="ARBA" id="ARBA00023157"/>
    </source>
</evidence>
<keyword evidence="9" id="KW-1185">Reference proteome</keyword>